<accession>A0A7K4SQW4</accession>
<dbReference type="GO" id="GO:0046872">
    <property type="term" value="F:metal ion binding"/>
    <property type="evidence" value="ECO:0007669"/>
    <property type="project" value="UniProtKB-KW"/>
</dbReference>
<keyword evidence="3" id="KW-0963">Cytoplasm</keyword>
<sequence length="438" mass="49547">LSRCKSISHSDLAREFSGLHASDSTYTPTPGPLSSRGRQELGALQGLYQAAARSDYVRGYLESYGRKSSHGSLSMGPLSPSQATLGSALPPSGTRLQGLTGLRNLGNTCFMNSILQCLSNTKELRDYCLQNQYLRDLNNNSRMRTALMTEFAKLIQLLWTSSPNDSISPSEFKTQIQRYAPRFVGYNQQDAQEFLRFLLDGLHSEVNRVLVRPRASTDTLDHLPDDEKSRQMWRRYQEREDSRIGDLFVGQLKSSLTCSECGYCSTAFDPFWDLSLPIPKKGYGEVTLMDCLRLFTKEDVLDGDEKPTCCRCKARTRCTKKFSIQKFPKILVLHLKRFSEARIRTSKLTTFVNFQLKDLDLREFASQSCNHAIYNLYAVSNHSGTTMGGHYTAYCKSPISSEWHSFNDSRVTPMSSSHVRSSDAYLLFYELASPSSRM</sequence>
<dbReference type="GO" id="GO:0048471">
    <property type="term" value="C:perinuclear region of cytoplasm"/>
    <property type="evidence" value="ECO:0007669"/>
    <property type="project" value="UniProtKB-SubCell"/>
</dbReference>
<dbReference type="InterPro" id="IPR050185">
    <property type="entry name" value="Ub_carboxyl-term_hydrolase"/>
</dbReference>
<organism evidence="15 16">
    <name type="scientific">Burhinus bistriatus</name>
    <dbReference type="NCBI Taxonomy" id="240201"/>
    <lineage>
        <taxon>Eukaryota</taxon>
        <taxon>Metazoa</taxon>
        <taxon>Chordata</taxon>
        <taxon>Craniata</taxon>
        <taxon>Vertebrata</taxon>
        <taxon>Euteleostomi</taxon>
        <taxon>Archelosauria</taxon>
        <taxon>Archosauria</taxon>
        <taxon>Dinosauria</taxon>
        <taxon>Saurischia</taxon>
        <taxon>Theropoda</taxon>
        <taxon>Coelurosauria</taxon>
        <taxon>Aves</taxon>
        <taxon>Neognathae</taxon>
        <taxon>Neoaves</taxon>
        <taxon>Charadriiformes</taxon>
        <taxon>Burhinidae</taxon>
        <taxon>Burhinus</taxon>
    </lineage>
</organism>
<dbReference type="GO" id="GO:0006508">
    <property type="term" value="P:proteolysis"/>
    <property type="evidence" value="ECO:0007669"/>
    <property type="project" value="UniProtKB-KW"/>
</dbReference>
<dbReference type="InterPro" id="IPR001394">
    <property type="entry name" value="Peptidase_C19_UCH"/>
</dbReference>
<dbReference type="PANTHER" id="PTHR21646:SF17">
    <property type="entry name" value="UBIQUITIN CARBOXYL-TERMINAL HYDROLASE 2"/>
    <property type="match status" value="1"/>
</dbReference>
<feature type="domain" description="USP" evidence="14">
    <location>
        <begin position="100"/>
        <end position="432"/>
    </location>
</feature>
<dbReference type="AlphaFoldDB" id="A0A7K4SQW4"/>
<keyword evidence="8 12" id="KW-0788">Thiol protease</keyword>
<evidence type="ECO:0000313" key="15">
    <source>
        <dbReference type="EMBL" id="NWQ87342.1"/>
    </source>
</evidence>
<dbReference type="Proteomes" id="UP000574691">
    <property type="component" value="Unassembled WGS sequence"/>
</dbReference>
<dbReference type="GO" id="GO:0048511">
    <property type="term" value="P:rhythmic process"/>
    <property type="evidence" value="ECO:0007669"/>
    <property type="project" value="UniProtKB-KW"/>
</dbReference>
<keyword evidence="4 12" id="KW-0645">Protease</keyword>
<comment type="catalytic activity">
    <reaction evidence="1 12">
        <text>Thiol-dependent hydrolysis of ester, thioester, amide, peptide and isopeptide bonds formed by the C-terminal Gly of ubiquitin (a 76-residue protein attached to proteins as an intracellular targeting signal).</text>
        <dbReference type="EC" id="3.4.19.12"/>
    </reaction>
</comment>
<dbReference type="Gene3D" id="3.90.70.10">
    <property type="entry name" value="Cysteine proteinases"/>
    <property type="match status" value="1"/>
</dbReference>
<protein>
    <recommendedName>
        <fullName evidence="12">Ubiquitin carboxyl-terminal hydrolase</fullName>
        <ecNumber evidence="12">3.4.19.12</ecNumber>
    </recommendedName>
</protein>
<dbReference type="InterPro" id="IPR038765">
    <property type="entry name" value="Papain-like_cys_pep_sf"/>
</dbReference>
<dbReference type="EMBL" id="VYXH01002312">
    <property type="protein sequence ID" value="NWQ87342.1"/>
    <property type="molecule type" value="Genomic_DNA"/>
</dbReference>
<keyword evidence="6 12" id="KW-0833">Ubl conjugation pathway</keyword>
<evidence type="ECO:0000256" key="5">
    <source>
        <dbReference type="ARBA" id="ARBA00022723"/>
    </source>
</evidence>
<evidence type="ECO:0000256" key="4">
    <source>
        <dbReference type="ARBA" id="ARBA00022670"/>
    </source>
</evidence>
<comment type="subcellular location">
    <subcellularLocation>
        <location evidence="2">Cytoplasm</location>
        <location evidence="2">Perinuclear region</location>
    </subcellularLocation>
</comment>
<dbReference type="EC" id="3.4.19.12" evidence="12"/>
<dbReference type="PROSITE" id="PS00973">
    <property type="entry name" value="USP_2"/>
    <property type="match status" value="1"/>
</dbReference>
<evidence type="ECO:0000313" key="16">
    <source>
        <dbReference type="Proteomes" id="UP000574691"/>
    </source>
</evidence>
<dbReference type="InterPro" id="IPR028889">
    <property type="entry name" value="USP"/>
</dbReference>
<evidence type="ECO:0000256" key="7">
    <source>
        <dbReference type="ARBA" id="ARBA00022801"/>
    </source>
</evidence>
<feature type="non-terminal residue" evidence="15">
    <location>
        <position position="438"/>
    </location>
</feature>
<evidence type="ECO:0000256" key="1">
    <source>
        <dbReference type="ARBA" id="ARBA00000707"/>
    </source>
</evidence>
<dbReference type="PROSITE" id="PS50235">
    <property type="entry name" value="USP_3"/>
    <property type="match status" value="1"/>
</dbReference>
<evidence type="ECO:0000256" key="12">
    <source>
        <dbReference type="RuleBase" id="RU366025"/>
    </source>
</evidence>
<dbReference type="PROSITE" id="PS00972">
    <property type="entry name" value="USP_1"/>
    <property type="match status" value="1"/>
</dbReference>
<dbReference type="InterPro" id="IPR018200">
    <property type="entry name" value="USP_CS"/>
</dbReference>
<feature type="region of interest" description="Disordered" evidence="13">
    <location>
        <begin position="69"/>
        <end position="90"/>
    </location>
</feature>
<dbReference type="GO" id="GO:0004843">
    <property type="term" value="F:cysteine-type deubiquitinase activity"/>
    <property type="evidence" value="ECO:0007669"/>
    <property type="project" value="UniProtKB-UniRule"/>
</dbReference>
<dbReference type="SUPFAM" id="SSF54001">
    <property type="entry name" value="Cysteine proteinases"/>
    <property type="match status" value="1"/>
</dbReference>
<keyword evidence="9" id="KW-0862">Zinc</keyword>
<evidence type="ECO:0000256" key="8">
    <source>
        <dbReference type="ARBA" id="ARBA00022807"/>
    </source>
</evidence>
<evidence type="ECO:0000256" key="10">
    <source>
        <dbReference type="ARBA" id="ARBA00023108"/>
    </source>
</evidence>
<evidence type="ECO:0000256" key="11">
    <source>
        <dbReference type="ARBA" id="ARBA00037943"/>
    </source>
</evidence>
<gene>
    <name evidence="15" type="primary">Usp2</name>
    <name evidence="15" type="ORF">BURBIS_R03257</name>
</gene>
<dbReference type="GO" id="GO:0016579">
    <property type="term" value="P:protein deubiquitination"/>
    <property type="evidence" value="ECO:0007669"/>
    <property type="project" value="InterPro"/>
</dbReference>
<proteinExistence type="inferred from homology"/>
<dbReference type="Pfam" id="PF00443">
    <property type="entry name" value="UCH"/>
    <property type="match status" value="1"/>
</dbReference>
<keyword evidence="5" id="KW-0479">Metal-binding</keyword>
<comment type="similarity">
    <text evidence="11">Belongs to the peptidase C19 family. USP2 subfamily.</text>
</comment>
<evidence type="ECO:0000259" key="14">
    <source>
        <dbReference type="PROSITE" id="PS50235"/>
    </source>
</evidence>
<name>A0A7K4SQW4_9CHAR</name>
<comment type="caution">
    <text evidence="15">The sequence shown here is derived from an EMBL/GenBank/DDBJ whole genome shotgun (WGS) entry which is preliminary data.</text>
</comment>
<evidence type="ECO:0000256" key="6">
    <source>
        <dbReference type="ARBA" id="ARBA00022786"/>
    </source>
</evidence>
<dbReference type="CDD" id="cd02674">
    <property type="entry name" value="Peptidase_C19R"/>
    <property type="match status" value="1"/>
</dbReference>
<keyword evidence="16" id="KW-1185">Reference proteome</keyword>
<reference evidence="15 16" key="1">
    <citation type="submission" date="2019-09" db="EMBL/GenBank/DDBJ databases">
        <title>Bird 10,000 Genomes (B10K) Project - Family phase.</title>
        <authorList>
            <person name="Zhang G."/>
        </authorList>
    </citation>
    <scope>NUCLEOTIDE SEQUENCE [LARGE SCALE GENOMIC DNA]</scope>
    <source>
        <strain evidence="15">B10K-DU-001-64</strain>
        <tissue evidence="15">Muscle</tissue>
    </source>
</reference>
<evidence type="ECO:0000256" key="13">
    <source>
        <dbReference type="SAM" id="MobiDB-lite"/>
    </source>
</evidence>
<feature type="non-terminal residue" evidence="15">
    <location>
        <position position="1"/>
    </location>
</feature>
<keyword evidence="7 12" id="KW-0378">Hydrolase</keyword>
<dbReference type="PANTHER" id="PTHR21646">
    <property type="entry name" value="UBIQUITIN CARBOXYL-TERMINAL HYDROLASE"/>
    <property type="match status" value="1"/>
</dbReference>
<evidence type="ECO:0000256" key="3">
    <source>
        <dbReference type="ARBA" id="ARBA00022490"/>
    </source>
</evidence>
<evidence type="ECO:0000256" key="2">
    <source>
        <dbReference type="ARBA" id="ARBA00004556"/>
    </source>
</evidence>
<keyword evidence="10" id="KW-0090">Biological rhythms</keyword>
<evidence type="ECO:0000256" key="9">
    <source>
        <dbReference type="ARBA" id="ARBA00022833"/>
    </source>
</evidence>
<dbReference type="FunFam" id="3.90.70.10:FF:000024">
    <property type="entry name" value="Ubiquitin carboxyl-terminal hydrolase 2"/>
    <property type="match status" value="1"/>
</dbReference>